<feature type="binding site" evidence="4">
    <location>
        <position position="191"/>
    </location>
    <ligand>
        <name>FAD</name>
        <dbReference type="ChEBI" id="CHEBI:57692"/>
    </ligand>
</feature>
<dbReference type="PIRSF" id="PIRSF000331">
    <property type="entry name" value="HpaA_HpaB"/>
    <property type="match status" value="1"/>
</dbReference>
<feature type="domain" description="HpaB/PvcC/4-BUDH C-terminal" evidence="5">
    <location>
        <begin position="285"/>
        <end position="478"/>
    </location>
</feature>
<evidence type="ECO:0000259" key="6">
    <source>
        <dbReference type="Pfam" id="PF11794"/>
    </source>
</evidence>
<gene>
    <name evidence="7" type="ORF">DSCW_33530</name>
</gene>
<accession>A0A5K7Z2K8</accession>
<evidence type="ECO:0000256" key="4">
    <source>
        <dbReference type="PIRSR" id="PIRSR000331-2"/>
    </source>
</evidence>
<dbReference type="Proteomes" id="UP000427769">
    <property type="component" value="Chromosome"/>
</dbReference>
<keyword evidence="1" id="KW-0285">Flavoprotein</keyword>
<dbReference type="Gene3D" id="1.10.3140.10">
    <property type="entry name" value="4-hydroxybutyryl-coa dehydratase, domain 1"/>
    <property type="match status" value="1"/>
</dbReference>
<keyword evidence="2 4" id="KW-0274">FAD</keyword>
<dbReference type="RefSeq" id="WP_155304809.1">
    <property type="nucleotide sequence ID" value="NZ_AP021875.1"/>
</dbReference>
<keyword evidence="3" id="KW-0560">Oxidoreductase</keyword>
<dbReference type="InterPro" id="IPR036250">
    <property type="entry name" value="AcylCo_DH-like_C"/>
</dbReference>
<dbReference type="InterPro" id="IPR009100">
    <property type="entry name" value="AcylCoA_DH/oxidase_NM_dom_sf"/>
</dbReference>
<feature type="domain" description="HpaB/PvcC/4-BUDH N-terminal" evidence="6">
    <location>
        <begin position="5"/>
        <end position="276"/>
    </location>
</feature>
<evidence type="ECO:0000256" key="2">
    <source>
        <dbReference type="ARBA" id="ARBA00022827"/>
    </source>
</evidence>
<keyword evidence="8" id="KW-1185">Reference proteome</keyword>
<dbReference type="Pfam" id="PF11794">
    <property type="entry name" value="HpaB_N"/>
    <property type="match status" value="1"/>
</dbReference>
<dbReference type="SUPFAM" id="SSF56645">
    <property type="entry name" value="Acyl-CoA dehydrogenase NM domain-like"/>
    <property type="match status" value="1"/>
</dbReference>
<proteinExistence type="predicted"/>
<evidence type="ECO:0000313" key="8">
    <source>
        <dbReference type="Proteomes" id="UP000427769"/>
    </source>
</evidence>
<name>A0A5K7Z2K8_9BACT</name>
<organism evidence="7 8">
    <name type="scientific">Desulfosarcina widdelii</name>
    <dbReference type="NCBI Taxonomy" id="947919"/>
    <lineage>
        <taxon>Bacteria</taxon>
        <taxon>Pseudomonadati</taxon>
        <taxon>Thermodesulfobacteriota</taxon>
        <taxon>Desulfobacteria</taxon>
        <taxon>Desulfobacterales</taxon>
        <taxon>Desulfosarcinaceae</taxon>
        <taxon>Desulfosarcina</taxon>
    </lineage>
</organism>
<evidence type="ECO:0000256" key="1">
    <source>
        <dbReference type="ARBA" id="ARBA00022630"/>
    </source>
</evidence>
<evidence type="ECO:0000256" key="3">
    <source>
        <dbReference type="ARBA" id="ARBA00023002"/>
    </source>
</evidence>
<sequence>MKIKTGSEYMSSLQATNPVIYYKGEKIEDVTVHPATAPHVRAAAMTYALASQDEYHDLATATSHLTGREISRFTHVHQNVEDLIKKVKLLRVLGQKTGTCFQRCVGFDGINATYATVYEIDKKHGTNYLERFKKWLIRIQDENLMVVGAMTDPKGDRSKSPADQPDPDQYVHVVERRDDGIVIRGAKVHMTGAVNSHEILVMPTAAMNEASKDYAVICSLPIDAPGVTMIFGRQANDSRRDLQENLDVGKPSFGVVGGEAVLVFEDVFVPRENVYMDGETDFSGLIVHRFAAHHRANYGACKTGLMDVLTGAVTYLAQIQGTAKGSHVRDKVTEMIHLSETLYSSSIACSAEGVPTPSGAYMVDTMLANVCKQNVTRFHFEVARLAVDLAGGFIATLPSEHDLRNEDVGHLVKKYFSGVEGIPVEDRMKIGRLIEAMTGGTAMVESMHGAGSPQAQRIMIFREGKLNEKIKLAKALAGIPSRKEKEVYPQLISREK</sequence>
<dbReference type="Gene3D" id="2.40.110.10">
    <property type="entry name" value="Butyryl-CoA Dehydrogenase, subunit A, domain 2"/>
    <property type="match status" value="1"/>
</dbReference>
<dbReference type="InterPro" id="IPR004925">
    <property type="entry name" value="HpaB/PvcC/4-BUDH"/>
</dbReference>
<dbReference type="InterPro" id="IPR024719">
    <property type="entry name" value="HpaB/PvcC/4-BUDH_C"/>
</dbReference>
<dbReference type="EMBL" id="AP021875">
    <property type="protein sequence ID" value="BBO75936.1"/>
    <property type="molecule type" value="Genomic_DNA"/>
</dbReference>
<dbReference type="AlphaFoldDB" id="A0A5K7Z2K8"/>
<evidence type="ECO:0000313" key="7">
    <source>
        <dbReference type="EMBL" id="BBO75936.1"/>
    </source>
</evidence>
<protein>
    <submittedName>
        <fullName evidence="7">4-hydroxybutyryl-CoA dehydratase</fullName>
    </submittedName>
</protein>
<dbReference type="SUPFAM" id="SSF47203">
    <property type="entry name" value="Acyl-CoA dehydrogenase C-terminal domain-like"/>
    <property type="match status" value="1"/>
</dbReference>
<dbReference type="GO" id="GO:0016627">
    <property type="term" value="F:oxidoreductase activity, acting on the CH-CH group of donors"/>
    <property type="evidence" value="ECO:0007669"/>
    <property type="project" value="InterPro"/>
</dbReference>
<evidence type="ECO:0000259" key="5">
    <source>
        <dbReference type="Pfam" id="PF03241"/>
    </source>
</evidence>
<dbReference type="PANTHER" id="PTHR36117:SF3">
    <property type="entry name" value="4-HYDROXYPHENYLACETATE 3-MONOOXYGENASE-RELATED"/>
    <property type="match status" value="1"/>
</dbReference>
<dbReference type="OrthoDB" id="7233724at2"/>
<reference evidence="7 8" key="1">
    <citation type="submission" date="2019-11" db="EMBL/GenBank/DDBJ databases">
        <title>Comparative genomics of hydrocarbon-degrading Desulfosarcina strains.</title>
        <authorList>
            <person name="Watanabe M."/>
            <person name="Kojima H."/>
            <person name="Fukui M."/>
        </authorList>
    </citation>
    <scope>NUCLEOTIDE SEQUENCE [LARGE SCALE GENOMIC DNA]</scope>
    <source>
        <strain evidence="7 8">PP31</strain>
    </source>
</reference>
<dbReference type="KEGG" id="dwd:DSCW_33530"/>
<dbReference type="Pfam" id="PF03241">
    <property type="entry name" value="HpaB"/>
    <property type="match status" value="1"/>
</dbReference>
<dbReference type="Gene3D" id="1.20.140.10">
    <property type="entry name" value="Butyryl-CoA Dehydrogenase, subunit A, domain 3"/>
    <property type="match status" value="1"/>
</dbReference>
<dbReference type="InterPro" id="IPR024674">
    <property type="entry name" value="HpaB/PvcC/4-BUDH_N"/>
</dbReference>
<dbReference type="PANTHER" id="PTHR36117">
    <property type="entry name" value="4-HYDROXYPHENYLACETATE 3-MONOOXYGENASE-RELATED"/>
    <property type="match status" value="1"/>
</dbReference>
<dbReference type="InterPro" id="IPR046373">
    <property type="entry name" value="Acyl-CoA_Oxase/DH_mid-dom_sf"/>
</dbReference>